<feature type="region of interest" description="Disordered" evidence="1">
    <location>
        <begin position="356"/>
        <end position="385"/>
    </location>
</feature>
<comment type="caution">
    <text evidence="3">The sequence shown here is derived from an EMBL/GenBank/DDBJ whole genome shotgun (WGS) entry which is preliminary data.</text>
</comment>
<dbReference type="PANTHER" id="PTHR33223">
    <property type="entry name" value="CCHC-TYPE DOMAIN-CONTAINING PROTEIN"/>
    <property type="match status" value="1"/>
</dbReference>
<gene>
    <name evidence="3" type="ORF">RND81_05G065200</name>
</gene>
<evidence type="ECO:0000256" key="1">
    <source>
        <dbReference type="SAM" id="MobiDB-lite"/>
    </source>
</evidence>
<feature type="compositionally biased region" description="Low complexity" evidence="1">
    <location>
        <begin position="368"/>
        <end position="384"/>
    </location>
</feature>
<evidence type="ECO:0000313" key="4">
    <source>
        <dbReference type="Proteomes" id="UP001443914"/>
    </source>
</evidence>
<reference evidence="3" key="1">
    <citation type="submission" date="2024-03" db="EMBL/GenBank/DDBJ databases">
        <title>WGS assembly of Saponaria officinalis var. Norfolk2.</title>
        <authorList>
            <person name="Jenkins J."/>
            <person name="Shu S."/>
            <person name="Grimwood J."/>
            <person name="Barry K."/>
            <person name="Goodstein D."/>
            <person name="Schmutz J."/>
            <person name="Leebens-Mack J."/>
            <person name="Osbourn A."/>
        </authorList>
    </citation>
    <scope>NUCLEOTIDE SEQUENCE [LARGE SCALE GENOMIC DNA]</scope>
    <source>
        <strain evidence="3">JIC</strain>
    </source>
</reference>
<feature type="domain" description="Retrotransposon gag" evidence="2">
    <location>
        <begin position="128"/>
        <end position="219"/>
    </location>
</feature>
<dbReference type="InterPro" id="IPR021109">
    <property type="entry name" value="Peptidase_aspartic_dom_sf"/>
</dbReference>
<dbReference type="InterPro" id="IPR005162">
    <property type="entry name" value="Retrotrans_gag_dom"/>
</dbReference>
<dbReference type="AlphaFoldDB" id="A0AAW1KVG8"/>
<name>A0AAW1KVG8_SAPOF</name>
<evidence type="ECO:0000313" key="3">
    <source>
        <dbReference type="EMBL" id="KAK9724335.1"/>
    </source>
</evidence>
<dbReference type="Pfam" id="PF03732">
    <property type="entry name" value="Retrotrans_gag"/>
    <property type="match status" value="1"/>
</dbReference>
<dbReference type="Gene3D" id="2.40.70.10">
    <property type="entry name" value="Acid Proteases"/>
    <property type="match status" value="1"/>
</dbReference>
<dbReference type="Proteomes" id="UP001443914">
    <property type="component" value="Unassembled WGS sequence"/>
</dbReference>
<protein>
    <recommendedName>
        <fullName evidence="2">Retrotransposon gag domain-containing protein</fullName>
    </recommendedName>
</protein>
<dbReference type="PANTHER" id="PTHR33223:SF3">
    <property type="match status" value="1"/>
</dbReference>
<evidence type="ECO:0000259" key="2">
    <source>
        <dbReference type="Pfam" id="PF03732"/>
    </source>
</evidence>
<dbReference type="CDD" id="cd00303">
    <property type="entry name" value="retropepsin_like"/>
    <property type="match status" value="1"/>
</dbReference>
<keyword evidence="4" id="KW-1185">Reference proteome</keyword>
<organism evidence="3 4">
    <name type="scientific">Saponaria officinalis</name>
    <name type="common">Common soapwort</name>
    <name type="synonym">Lychnis saponaria</name>
    <dbReference type="NCBI Taxonomy" id="3572"/>
    <lineage>
        <taxon>Eukaryota</taxon>
        <taxon>Viridiplantae</taxon>
        <taxon>Streptophyta</taxon>
        <taxon>Embryophyta</taxon>
        <taxon>Tracheophyta</taxon>
        <taxon>Spermatophyta</taxon>
        <taxon>Magnoliopsida</taxon>
        <taxon>eudicotyledons</taxon>
        <taxon>Gunneridae</taxon>
        <taxon>Pentapetalae</taxon>
        <taxon>Caryophyllales</taxon>
        <taxon>Caryophyllaceae</taxon>
        <taxon>Caryophylleae</taxon>
        <taxon>Saponaria</taxon>
    </lineage>
</organism>
<proteinExistence type="predicted"/>
<dbReference type="EMBL" id="JBDFQZ010000005">
    <property type="protein sequence ID" value="KAK9724335.1"/>
    <property type="molecule type" value="Genomic_DNA"/>
</dbReference>
<accession>A0AAW1KVG8</accession>
<sequence length="701" mass="79673">MHNTRRSKGPLTFDPEIEKTTRKQRMEFLARQAEEAFHLDKLFVEEEYPMAEKTLKQLATSDVTATPLSIVFPTLEKPLKLNSGFLSLLRKFYGRSNELPNMHLIAFDLTCSSMECEGVRSNDIKLRAFPFSLEGTAKEWLFYLPSGSITSWDELKIDFLEKFQPSSRVASIRKEISGIKQGRGESLCEYWERFNRLCASSPQHQISEQLLLFYFYVGLLTKDRYYVDAASGGMLAEKTATEARALINNMALNTQQFSTRRDVSEVSAISDSDFISVKNKLQENAQQIATLTTLVSKLATEKPRESVCGVNSERLFANDANQSKLFEDVNGIEGFNNQSYRKYDPYSNTYNEGWKDHPNLRYGSGPKPQQSFQNNFRQQNSQPSTSLEEMMKQLTTTMSQVHNQSVSYQHKTDAHLHQLDTQMGQICTTLSNIEITLSGKLPVQPILNPKDRVLALRLREGSDLKPIPFKTECADQSKNINTKRRIPLTIGINLVPKYAELFMKYMNVNNVSMGEIADIPLCSFMIPCGIGAFHYGECLLDLGADVNTLPLHIYESYEFGSLVGTTSILELEDGSTIQPLGVLENIIVKVRNFEFICDFYITESHPSFPILLGKPFLRSSRAIIDVDKGELMLKYAQKELKINIYDISRHPYNLEYNVFSLEDYCLKVFGVNVIEILLDEMAEKVGLERMFGLAVEELADT</sequence>